<dbReference type="AlphaFoldDB" id="A0A8G1EGC9"/>
<dbReference type="Pfam" id="PF05048">
    <property type="entry name" value="NosD"/>
    <property type="match status" value="1"/>
</dbReference>
<dbReference type="KEGG" id="mfk:E2N92_06065"/>
<dbReference type="PROSITE" id="PS51257">
    <property type="entry name" value="PROKAR_LIPOPROTEIN"/>
    <property type="match status" value="1"/>
</dbReference>
<keyword evidence="4" id="KW-1185">Reference proteome</keyword>
<feature type="region of interest" description="Disordered" evidence="1">
    <location>
        <begin position="436"/>
        <end position="483"/>
    </location>
</feature>
<dbReference type="InterPro" id="IPR011050">
    <property type="entry name" value="Pectin_lyase_fold/virulence"/>
</dbReference>
<feature type="region of interest" description="Disordered" evidence="1">
    <location>
        <begin position="265"/>
        <end position="287"/>
    </location>
</feature>
<dbReference type="NCBIfam" id="TIGR03804">
    <property type="entry name" value="para_beta_helix"/>
    <property type="match status" value="1"/>
</dbReference>
<gene>
    <name evidence="3" type="ORF">E2N92_06065</name>
</gene>
<dbReference type="InterPro" id="IPR007742">
    <property type="entry name" value="NosD_dom"/>
</dbReference>
<protein>
    <submittedName>
        <fullName evidence="3">PGF-pre-PGF domain-containing protein</fullName>
    </submittedName>
</protein>
<accession>A0A8G1EGC9</accession>
<feature type="domain" description="Periplasmic copper-binding protein NosD beta helix" evidence="2">
    <location>
        <begin position="50"/>
        <end position="224"/>
    </location>
</feature>
<dbReference type="SUPFAM" id="SSF51126">
    <property type="entry name" value="Pectin lyase-like"/>
    <property type="match status" value="1"/>
</dbReference>
<dbReference type="Gene3D" id="2.160.20.10">
    <property type="entry name" value="Single-stranded right-handed beta-helix, Pectin lyase-like"/>
    <property type="match status" value="1"/>
</dbReference>
<feature type="compositionally biased region" description="Low complexity" evidence="1">
    <location>
        <begin position="465"/>
        <end position="481"/>
    </location>
</feature>
<dbReference type="Proteomes" id="UP000826709">
    <property type="component" value="Chromosome"/>
</dbReference>
<proteinExistence type="predicted"/>
<dbReference type="InterPro" id="IPR012334">
    <property type="entry name" value="Pectin_lyas_fold"/>
</dbReference>
<dbReference type="OrthoDB" id="137612at2157"/>
<evidence type="ECO:0000313" key="3">
    <source>
        <dbReference type="EMBL" id="QYZ79021.1"/>
    </source>
</evidence>
<evidence type="ECO:0000313" key="4">
    <source>
        <dbReference type="Proteomes" id="UP000826709"/>
    </source>
</evidence>
<dbReference type="InterPro" id="IPR026453">
    <property type="entry name" value="PGF_pre_PGF"/>
</dbReference>
<sequence length="505" mass="53788">MKKKKYDGPVLVLACALILATLCSCAVPAAATDIVPDGKYPIWINESGLYALKGNILTGNVSSDWAIIINASDVVLDGGGYIIDGQALNGSKVENGIGMEGSSAASLSNITLRDITISGFYRDIMYAYVDGGAIEGCRVAMGRQSGLYLYRSKNIVVAGNTIADNFIGFDLYSSNFSTIYNNVFKKNKDDLFYGGNPNTWNVTRRSGPNIIGGPSIGGNYWGRYANATDGNSDGFCDEPYEVYNNGEGVVFYDMLPLFFTIPPTIEPTTEPTAEPTRVSSSDEGDDWADRVSAHGPIPAGGRADFTFRNLPITRVDLSVTSPVGGALVAITPNDLPPDADAPEGRAVLGVYEIVIRYVDDNLDECLVSFEIPENWLAAKGLKPADIVLKYYDDGVWKDLPTELLRLEGGKAYYRAQASGYPYFAIAETRGGAVTPTPVATSAEAEAEDTPVTKTEVGTEVETEAETTAATTAPDAAETTAPQPSPLSCLAAAAACALVVLVMRRD</sequence>
<dbReference type="EMBL" id="CP037968">
    <property type="protein sequence ID" value="QYZ79021.1"/>
    <property type="molecule type" value="Genomic_DNA"/>
</dbReference>
<evidence type="ECO:0000259" key="2">
    <source>
        <dbReference type="Pfam" id="PF05048"/>
    </source>
</evidence>
<feature type="compositionally biased region" description="Low complexity" evidence="1">
    <location>
        <begin position="265"/>
        <end position="276"/>
    </location>
</feature>
<reference evidence="3" key="1">
    <citation type="journal article" date="2005" name="Int. J. Syst. Evol. Microbiol.">
        <title>Methanofollis formosanus sp. nov., isolated from a fish pond.</title>
        <authorList>
            <person name="Wu S.Y."/>
            <person name="Chen S.C."/>
            <person name="Lai M.C."/>
        </authorList>
    </citation>
    <scope>NUCLEOTIDE SEQUENCE</scope>
    <source>
        <strain evidence="3">ML15</strain>
    </source>
</reference>
<dbReference type="NCBIfam" id="TIGR04213">
    <property type="entry name" value="PGF_pre_PGF"/>
    <property type="match status" value="1"/>
</dbReference>
<name>A0A8G1EGC9_9EURY</name>
<dbReference type="RefSeq" id="WP_220682793.1">
    <property type="nucleotide sequence ID" value="NZ_CP037968.1"/>
</dbReference>
<dbReference type="InterPro" id="IPR022441">
    <property type="entry name" value="Para_beta_helix_rpt-2"/>
</dbReference>
<organism evidence="3 4">
    <name type="scientific">Methanofollis formosanus</name>
    <dbReference type="NCBI Taxonomy" id="299308"/>
    <lineage>
        <taxon>Archaea</taxon>
        <taxon>Methanobacteriati</taxon>
        <taxon>Methanobacteriota</taxon>
        <taxon>Stenosarchaea group</taxon>
        <taxon>Methanomicrobia</taxon>
        <taxon>Methanomicrobiales</taxon>
        <taxon>Methanomicrobiaceae</taxon>
        <taxon>Methanofollis</taxon>
    </lineage>
</organism>
<evidence type="ECO:0000256" key="1">
    <source>
        <dbReference type="SAM" id="MobiDB-lite"/>
    </source>
</evidence>
<reference evidence="3" key="2">
    <citation type="submission" date="2019-03" db="EMBL/GenBank/DDBJ databases">
        <authorList>
            <person name="Chen S.-C."/>
            <person name="Wu S.-Y."/>
            <person name="Lai M.-C."/>
        </authorList>
    </citation>
    <scope>NUCLEOTIDE SEQUENCE</scope>
    <source>
        <strain evidence="3">ML15</strain>
    </source>
</reference>